<accession>A0A1K1M1A4</accession>
<evidence type="ECO:0000313" key="1">
    <source>
        <dbReference type="EMBL" id="SFW16897.1"/>
    </source>
</evidence>
<protein>
    <recommendedName>
        <fullName evidence="3">Outer membrane protein beta-barrel domain-containing protein</fullName>
    </recommendedName>
</protein>
<dbReference type="AlphaFoldDB" id="A0A1K1M1A4"/>
<evidence type="ECO:0000313" key="2">
    <source>
        <dbReference type="Proteomes" id="UP000182248"/>
    </source>
</evidence>
<dbReference type="OrthoDB" id="763581at2"/>
<dbReference type="EMBL" id="FPJE01000002">
    <property type="protein sequence ID" value="SFW16897.1"/>
    <property type="molecule type" value="Genomic_DNA"/>
</dbReference>
<keyword evidence="2" id="KW-1185">Reference proteome</keyword>
<proteinExistence type="predicted"/>
<name>A0A1K1M1A4_9FLAO</name>
<organism evidence="1 2">
    <name type="scientific">Sinomicrobium oceani</name>
    <dbReference type="NCBI Taxonomy" id="1150368"/>
    <lineage>
        <taxon>Bacteria</taxon>
        <taxon>Pseudomonadati</taxon>
        <taxon>Bacteroidota</taxon>
        <taxon>Flavobacteriia</taxon>
        <taxon>Flavobacteriales</taxon>
        <taxon>Flavobacteriaceae</taxon>
        <taxon>Sinomicrobium</taxon>
    </lineage>
</organism>
<evidence type="ECO:0008006" key="3">
    <source>
        <dbReference type="Google" id="ProtNLM"/>
    </source>
</evidence>
<dbReference type="Proteomes" id="UP000182248">
    <property type="component" value="Unassembled WGS sequence"/>
</dbReference>
<reference evidence="1 2" key="1">
    <citation type="submission" date="2016-11" db="EMBL/GenBank/DDBJ databases">
        <authorList>
            <person name="Jaros S."/>
            <person name="Januszkiewicz K."/>
            <person name="Wedrychowicz H."/>
        </authorList>
    </citation>
    <scope>NUCLEOTIDE SEQUENCE [LARGE SCALE GENOMIC DNA]</scope>
    <source>
        <strain evidence="1 2">CGMCC 1.12145</strain>
    </source>
</reference>
<sequence length="120" mass="13164">MGGSFVYEYSSGTTFRKEDNTFKETGEVSANNYTIAAEGNYLYLNHTKFQLYSGIGAGVSFAKEKYNPNEPSSGSDDDSLSHFNFHLNAIGLRYGNKLGVFAEAGFGYKGIIRVCKLNSV</sequence>
<dbReference type="RefSeq" id="WP_072315559.1">
    <property type="nucleotide sequence ID" value="NZ_FPJE01000002.1"/>
</dbReference>
<gene>
    <name evidence="1" type="ORF">SAMN02927921_00303</name>
</gene>